<keyword evidence="2" id="KW-1185">Reference proteome</keyword>
<dbReference type="Proteomes" id="UP000310158">
    <property type="component" value="Unassembled WGS sequence"/>
</dbReference>
<proteinExistence type="predicted"/>
<name>A0A4S4MCK5_9AGAM</name>
<protein>
    <submittedName>
        <fullName evidence="1">Uncharacterized protein</fullName>
    </submittedName>
</protein>
<evidence type="ECO:0000313" key="2">
    <source>
        <dbReference type="Proteomes" id="UP000310158"/>
    </source>
</evidence>
<organism evidence="1 2">
    <name type="scientific">Bondarzewia mesenterica</name>
    <dbReference type="NCBI Taxonomy" id="1095465"/>
    <lineage>
        <taxon>Eukaryota</taxon>
        <taxon>Fungi</taxon>
        <taxon>Dikarya</taxon>
        <taxon>Basidiomycota</taxon>
        <taxon>Agaricomycotina</taxon>
        <taxon>Agaricomycetes</taxon>
        <taxon>Russulales</taxon>
        <taxon>Bondarzewiaceae</taxon>
        <taxon>Bondarzewia</taxon>
    </lineage>
</organism>
<sequence>MKKKKGKRLERLNKVASDQRARGKCGRSLLDSEWALAATVIDAQCRSCANDTADNSHHIPGARFIPCRQCRLLTRLTASCFDQKKEYKNMSDLAGPVPNV</sequence>
<dbReference type="EMBL" id="SGPL01000014">
    <property type="protein sequence ID" value="THH20780.1"/>
    <property type="molecule type" value="Genomic_DNA"/>
</dbReference>
<evidence type="ECO:0000313" key="1">
    <source>
        <dbReference type="EMBL" id="THH20780.1"/>
    </source>
</evidence>
<gene>
    <name evidence="1" type="ORF">EW146_g622</name>
</gene>
<comment type="caution">
    <text evidence="1">The sequence shown here is derived from an EMBL/GenBank/DDBJ whole genome shotgun (WGS) entry which is preliminary data.</text>
</comment>
<reference evidence="1 2" key="1">
    <citation type="submission" date="2019-02" db="EMBL/GenBank/DDBJ databases">
        <title>Genome sequencing of the rare red list fungi Bondarzewia mesenterica.</title>
        <authorList>
            <person name="Buettner E."/>
            <person name="Kellner H."/>
        </authorList>
    </citation>
    <scope>NUCLEOTIDE SEQUENCE [LARGE SCALE GENOMIC DNA]</scope>
    <source>
        <strain evidence="1 2">DSM 108281</strain>
    </source>
</reference>
<accession>A0A4S4MCK5</accession>
<dbReference type="AlphaFoldDB" id="A0A4S4MCK5"/>